<comment type="caution">
    <text evidence="5">Lacks conserved residue(s) required for the propagation of feature annotation.</text>
</comment>
<evidence type="ECO:0000256" key="6">
    <source>
        <dbReference type="SAM" id="MobiDB-lite"/>
    </source>
</evidence>
<dbReference type="PANTHER" id="PTHR22807:SF4">
    <property type="entry name" value="28S RRNA (CYTOSINE-C(5))-METHYLTRANSFERASE"/>
    <property type="match status" value="1"/>
</dbReference>
<dbReference type="InterPro" id="IPR048889">
    <property type="entry name" value="NSUN5_RCM1_N"/>
</dbReference>
<evidence type="ECO:0000256" key="5">
    <source>
        <dbReference type="PROSITE-ProRule" id="PRU01023"/>
    </source>
</evidence>
<dbReference type="GO" id="GO:0003723">
    <property type="term" value="F:RNA binding"/>
    <property type="evidence" value="ECO:0007669"/>
    <property type="project" value="UniProtKB-UniRule"/>
</dbReference>
<comment type="caution">
    <text evidence="8">The sequence shown here is derived from an EMBL/GenBank/DDBJ whole genome shotgun (WGS) entry which is preliminary data.</text>
</comment>
<evidence type="ECO:0000256" key="2">
    <source>
        <dbReference type="ARBA" id="ARBA00022679"/>
    </source>
</evidence>
<dbReference type="PRINTS" id="PR02008">
    <property type="entry name" value="RCMTFAMILY"/>
</dbReference>
<name>A0A9P4NK23_9PEZI</name>
<dbReference type="SUPFAM" id="SSF53335">
    <property type="entry name" value="S-adenosyl-L-methionine-dependent methyltransferases"/>
    <property type="match status" value="1"/>
</dbReference>
<evidence type="ECO:0000256" key="4">
    <source>
        <dbReference type="ARBA" id="ARBA00022884"/>
    </source>
</evidence>
<gene>
    <name evidence="8" type="ORF">EJ08DRAFT_424020</name>
</gene>
<feature type="compositionally biased region" description="Low complexity" evidence="6">
    <location>
        <begin position="139"/>
        <end position="164"/>
    </location>
</feature>
<dbReference type="EMBL" id="MU007077">
    <property type="protein sequence ID" value="KAF2423805.1"/>
    <property type="molecule type" value="Genomic_DNA"/>
</dbReference>
<dbReference type="InterPro" id="IPR049560">
    <property type="entry name" value="MeTrfase_RsmB-F_NOP2_cat"/>
</dbReference>
<sequence length="649" mass="72353">MSLYYEAAAILSNTEKVGGSLKSRIYSKKDLKSSPANIYALVSETSKWSAVLKEVVERSGILRIERKLDPTLAILLVHDLLLARRGIAAPTKHALRVTVEKHKARLNAEFTKARLRREFVSLEAFRESVNSGEKSAPISATGSTNGTSNGTTNGATNGVTNGATKPKSDHRHPRWVRVNILRTTLQEQLNTTFMGFRQSSDIAEILSASGKDKVLHIDKHIPDLLALPSRFDLTKSRAYQEGLIIFQDKASCFPAYLLSLDESDSDMIDACAAPGNKTTHLAAFAARMKRKKPRIHAFERSAERSKTLVKMVKLAGAENKVKIWSSTDFLATKAADGEFESVTAILLDPSCSGSGIVGRDDEVPMILPRRQEPQVSTKSKKRKKSSKTALEANLPDPSHMENEKTLEEEEEALTERLTTLSSFQAQILDHAMRFPSARKIVYSTCSIYAQENEEVVMKALTSDIAKEQKWRLLRRSEQVLGLAKWETRGDKIACLAIMKERSEALKQDFGVEVLAGEQEKFANYIADNCIRCEKGTGEGTMGFFAAGFVRDFDDKRMCDNGVQIVEALGEDVVGKAKDNSIDRSGIEDQQEEEEWKGFSDDDVIVNAADEIDPPISHPEMSKIHESRLRNQSQKRWRWWGVGVGRKYRA</sequence>
<dbReference type="PROSITE" id="PS51686">
    <property type="entry name" value="SAM_MT_RSMB_NOP"/>
    <property type="match status" value="1"/>
</dbReference>
<evidence type="ECO:0000256" key="3">
    <source>
        <dbReference type="ARBA" id="ARBA00022691"/>
    </source>
</evidence>
<dbReference type="OrthoDB" id="435282at2759"/>
<evidence type="ECO:0000313" key="9">
    <source>
        <dbReference type="Proteomes" id="UP000800235"/>
    </source>
</evidence>
<feature type="binding site" evidence="5">
    <location>
        <begin position="271"/>
        <end position="277"/>
    </location>
    <ligand>
        <name>S-adenosyl-L-methionine</name>
        <dbReference type="ChEBI" id="CHEBI:59789"/>
    </ligand>
</feature>
<dbReference type="InterPro" id="IPR049561">
    <property type="entry name" value="NSUN5_7_fdxn-like"/>
</dbReference>
<feature type="region of interest" description="Disordered" evidence="6">
    <location>
        <begin position="133"/>
        <end position="173"/>
    </location>
</feature>
<evidence type="ECO:0000313" key="8">
    <source>
        <dbReference type="EMBL" id="KAF2423805.1"/>
    </source>
</evidence>
<reference evidence="8" key="1">
    <citation type="journal article" date="2020" name="Stud. Mycol.">
        <title>101 Dothideomycetes genomes: a test case for predicting lifestyles and emergence of pathogens.</title>
        <authorList>
            <person name="Haridas S."/>
            <person name="Albert R."/>
            <person name="Binder M."/>
            <person name="Bloem J."/>
            <person name="Labutti K."/>
            <person name="Salamov A."/>
            <person name="Andreopoulos B."/>
            <person name="Baker S."/>
            <person name="Barry K."/>
            <person name="Bills G."/>
            <person name="Bluhm B."/>
            <person name="Cannon C."/>
            <person name="Castanera R."/>
            <person name="Culley D."/>
            <person name="Daum C."/>
            <person name="Ezra D."/>
            <person name="Gonzalez J."/>
            <person name="Henrissat B."/>
            <person name="Kuo A."/>
            <person name="Liang C."/>
            <person name="Lipzen A."/>
            <person name="Lutzoni F."/>
            <person name="Magnuson J."/>
            <person name="Mondo S."/>
            <person name="Nolan M."/>
            <person name="Ohm R."/>
            <person name="Pangilinan J."/>
            <person name="Park H.-J."/>
            <person name="Ramirez L."/>
            <person name="Alfaro M."/>
            <person name="Sun H."/>
            <person name="Tritt A."/>
            <person name="Yoshinaga Y."/>
            <person name="Zwiers L.-H."/>
            <person name="Turgeon B."/>
            <person name="Goodwin S."/>
            <person name="Spatafora J."/>
            <person name="Crous P."/>
            <person name="Grigoriev I."/>
        </authorList>
    </citation>
    <scope>NUCLEOTIDE SEQUENCE</scope>
    <source>
        <strain evidence="8">CBS 130266</strain>
    </source>
</reference>
<dbReference type="Pfam" id="PF21148">
    <property type="entry name" value="NSUN5_fdxn-like"/>
    <property type="match status" value="1"/>
</dbReference>
<accession>A0A9P4NK23</accession>
<dbReference type="FunFam" id="3.30.70.1170:FF:000006">
    <property type="entry name" value="NOL1/NOP2/Sun domain family protein"/>
    <property type="match status" value="1"/>
</dbReference>
<dbReference type="InterPro" id="IPR029063">
    <property type="entry name" value="SAM-dependent_MTases_sf"/>
</dbReference>
<feature type="binding site" evidence="5">
    <location>
        <position position="299"/>
    </location>
    <ligand>
        <name>S-adenosyl-L-methionine</name>
        <dbReference type="ChEBI" id="CHEBI:59789"/>
    </ligand>
</feature>
<dbReference type="Pfam" id="PF21153">
    <property type="entry name" value="NSUN5_N"/>
    <property type="match status" value="1"/>
</dbReference>
<dbReference type="InterPro" id="IPR023267">
    <property type="entry name" value="RCMT"/>
</dbReference>
<dbReference type="PANTHER" id="PTHR22807">
    <property type="entry name" value="NOP2 YEAST -RELATED NOL1/NOP2/FMU SUN DOMAIN-CONTAINING"/>
    <property type="match status" value="1"/>
</dbReference>
<dbReference type="GO" id="GO:0008173">
    <property type="term" value="F:RNA methyltransferase activity"/>
    <property type="evidence" value="ECO:0007669"/>
    <property type="project" value="InterPro"/>
</dbReference>
<keyword evidence="2 5" id="KW-0808">Transferase</keyword>
<keyword evidence="3 5" id="KW-0949">S-adenosyl-L-methionine</keyword>
<dbReference type="Gene3D" id="3.40.50.150">
    <property type="entry name" value="Vaccinia Virus protein VP39"/>
    <property type="match status" value="1"/>
</dbReference>
<feature type="region of interest" description="Disordered" evidence="6">
    <location>
        <begin position="358"/>
        <end position="411"/>
    </location>
</feature>
<dbReference type="GO" id="GO:0070475">
    <property type="term" value="P:rRNA base methylation"/>
    <property type="evidence" value="ECO:0007669"/>
    <property type="project" value="TreeGrafter"/>
</dbReference>
<proteinExistence type="inferred from homology"/>
<keyword evidence="4 5" id="KW-0694">RNA-binding</keyword>
<feature type="active site" description="Nucleophile" evidence="5">
    <location>
        <position position="445"/>
    </location>
</feature>
<dbReference type="InterPro" id="IPR001678">
    <property type="entry name" value="MeTrfase_RsmB-F_NOP2_dom"/>
</dbReference>
<comment type="similarity">
    <text evidence="5">Belongs to the class I-like SAM-binding methyltransferase superfamily. RsmB/NOP family.</text>
</comment>
<evidence type="ECO:0000259" key="7">
    <source>
        <dbReference type="PROSITE" id="PS51686"/>
    </source>
</evidence>
<dbReference type="Pfam" id="PF01189">
    <property type="entry name" value="Methyltr_RsmB-F"/>
    <property type="match status" value="1"/>
</dbReference>
<dbReference type="Proteomes" id="UP000800235">
    <property type="component" value="Unassembled WGS sequence"/>
</dbReference>
<keyword evidence="1 5" id="KW-0489">Methyltransferase</keyword>
<protein>
    <submittedName>
        <fullName evidence="8">S-adenosyl-L-methionine-dependent methyltransferase</fullName>
    </submittedName>
</protein>
<dbReference type="GO" id="GO:0005730">
    <property type="term" value="C:nucleolus"/>
    <property type="evidence" value="ECO:0007669"/>
    <property type="project" value="TreeGrafter"/>
</dbReference>
<evidence type="ECO:0000256" key="1">
    <source>
        <dbReference type="ARBA" id="ARBA00022603"/>
    </source>
</evidence>
<dbReference type="Gene3D" id="3.30.70.1170">
    <property type="entry name" value="Sun protein, domain 3"/>
    <property type="match status" value="1"/>
</dbReference>
<feature type="binding site" evidence="5">
    <location>
        <position position="348"/>
    </location>
    <ligand>
        <name>S-adenosyl-L-methionine</name>
        <dbReference type="ChEBI" id="CHEBI:59789"/>
    </ligand>
</feature>
<organism evidence="8 9">
    <name type="scientific">Tothia fuscella</name>
    <dbReference type="NCBI Taxonomy" id="1048955"/>
    <lineage>
        <taxon>Eukaryota</taxon>
        <taxon>Fungi</taxon>
        <taxon>Dikarya</taxon>
        <taxon>Ascomycota</taxon>
        <taxon>Pezizomycotina</taxon>
        <taxon>Dothideomycetes</taxon>
        <taxon>Pleosporomycetidae</taxon>
        <taxon>Venturiales</taxon>
        <taxon>Cylindrosympodiaceae</taxon>
        <taxon>Tothia</taxon>
    </lineage>
</organism>
<keyword evidence="9" id="KW-1185">Reference proteome</keyword>
<feature type="domain" description="SAM-dependent MTase RsmB/NOP-type" evidence="7">
    <location>
        <begin position="164"/>
        <end position="551"/>
    </location>
</feature>
<dbReference type="AlphaFoldDB" id="A0A9P4NK23"/>